<evidence type="ECO:0000256" key="11">
    <source>
        <dbReference type="PROSITE-ProRule" id="PRU00261"/>
    </source>
</evidence>
<dbReference type="GO" id="GO:0006032">
    <property type="term" value="P:chitin catabolic process"/>
    <property type="evidence" value="ECO:0000318"/>
    <property type="project" value="GO_Central"/>
</dbReference>
<keyword evidence="6" id="KW-0146">Chitin degradation</keyword>
<dbReference type="EC" id="3.2.1.14" evidence="3"/>
<dbReference type="InterPro" id="IPR017853">
    <property type="entry name" value="GH"/>
</dbReference>
<evidence type="ECO:0000313" key="17">
    <source>
        <dbReference type="EMBL" id="CBF76703.1"/>
    </source>
</evidence>
<dbReference type="SMART" id="SM00636">
    <property type="entry name" value="Glyco_18"/>
    <property type="match status" value="1"/>
</dbReference>
<keyword evidence="14" id="KW-0732">Signal</keyword>
<evidence type="ECO:0000259" key="16">
    <source>
        <dbReference type="PROSITE" id="PS51910"/>
    </source>
</evidence>
<dbReference type="SMART" id="SM00270">
    <property type="entry name" value="ChtBD1"/>
    <property type="match status" value="1"/>
</dbReference>
<dbReference type="InterPro" id="IPR011583">
    <property type="entry name" value="Chitinase_II/V-like_cat"/>
</dbReference>
<dbReference type="GO" id="GO:0005576">
    <property type="term" value="C:extracellular region"/>
    <property type="evidence" value="ECO:0000314"/>
    <property type="project" value="AspGD"/>
</dbReference>
<dbReference type="GeneID" id="3684040"/>
<dbReference type="Gene3D" id="3.20.20.80">
    <property type="entry name" value="Glycosidases"/>
    <property type="match status" value="2"/>
</dbReference>
<dbReference type="PROSITE" id="PS51910">
    <property type="entry name" value="GH18_2"/>
    <property type="match status" value="1"/>
</dbReference>
<dbReference type="SUPFAM" id="SSF57016">
    <property type="entry name" value="Plant lectins/antimicrobial peptides"/>
    <property type="match status" value="1"/>
</dbReference>
<reference evidence="18" key="1">
    <citation type="journal article" date="2005" name="Nature">
        <title>Sequencing of Aspergillus nidulans and comparative analysis with A. fumigatus and A. oryzae.</title>
        <authorList>
            <person name="Galagan J.E."/>
            <person name="Calvo S.E."/>
            <person name="Cuomo C."/>
            <person name="Ma L.J."/>
            <person name="Wortman J.R."/>
            <person name="Batzoglou S."/>
            <person name="Lee S.I."/>
            <person name="Basturkmen M."/>
            <person name="Spevak C.C."/>
            <person name="Clutterbuck J."/>
            <person name="Kapitonov V."/>
            <person name="Jurka J."/>
            <person name="Scazzocchio C."/>
            <person name="Farman M."/>
            <person name="Butler J."/>
            <person name="Purcell S."/>
            <person name="Harris S."/>
            <person name="Braus G.H."/>
            <person name="Draht O."/>
            <person name="Busch S."/>
            <person name="D'Enfert C."/>
            <person name="Bouchier C."/>
            <person name="Goldman G.H."/>
            <person name="Bell-Pedersen D."/>
            <person name="Griffiths-Jones S."/>
            <person name="Doonan J.H."/>
            <person name="Yu J."/>
            <person name="Vienken K."/>
            <person name="Pain A."/>
            <person name="Freitag M."/>
            <person name="Selker E.U."/>
            <person name="Archer D.B."/>
            <person name="Penalva M.A."/>
            <person name="Oakley B.R."/>
            <person name="Momany M."/>
            <person name="Tanaka T."/>
            <person name="Kumagai T."/>
            <person name="Asai K."/>
            <person name="Machida M."/>
            <person name="Nierman W.C."/>
            <person name="Denning D.W."/>
            <person name="Caddick M."/>
            <person name="Hynes M."/>
            <person name="Paoletti M."/>
            <person name="Fischer R."/>
            <person name="Miller B."/>
            <person name="Dyer P."/>
            <person name="Sachs M.S."/>
            <person name="Osmani S.A."/>
            <person name="Birren B.W."/>
        </authorList>
    </citation>
    <scope>NUCLEOTIDE SEQUENCE [LARGE SCALE GENOMIC DNA]</scope>
    <source>
        <strain evidence="18">FGSC A4 / ATCC 38163 / CBS 112.46 / NRRL 194 / M139</strain>
    </source>
</reference>
<name>C8VAA5_EMENI</name>
<dbReference type="SUPFAM" id="SSF51445">
    <property type="entry name" value="(Trans)glycosidases"/>
    <property type="match status" value="1"/>
</dbReference>
<accession>C8VAA5</accession>
<comment type="catalytic activity">
    <reaction evidence="1">
        <text>Random endo-hydrolysis of N-acetyl-beta-D-glucosaminide (1-&gt;4)-beta-linkages in chitin and chitodextrins.</text>
        <dbReference type="EC" id="3.2.1.14"/>
    </reaction>
</comment>
<dbReference type="Pfam" id="PF00704">
    <property type="entry name" value="Glyco_hydro_18"/>
    <property type="match status" value="1"/>
</dbReference>
<keyword evidence="13" id="KW-0472">Membrane</keyword>
<dbReference type="Pfam" id="PF00187">
    <property type="entry name" value="Chitin_bind_1"/>
    <property type="match status" value="1"/>
</dbReference>
<feature type="transmembrane region" description="Helical" evidence="13">
    <location>
        <begin position="598"/>
        <end position="618"/>
    </location>
</feature>
<dbReference type="CDD" id="cd00035">
    <property type="entry name" value="ChtBD1"/>
    <property type="match status" value="1"/>
</dbReference>
<evidence type="ECO:0000256" key="9">
    <source>
        <dbReference type="ARBA" id="ARBA00023295"/>
    </source>
</evidence>
<dbReference type="VEuPathDB" id="FungiDB:AN11233"/>
<dbReference type="InterPro" id="IPR018371">
    <property type="entry name" value="Chitin-binding_1_CS"/>
</dbReference>
<feature type="chain" id="PRO_5002993091" description="chitinase" evidence="14">
    <location>
        <begin position="19"/>
        <end position="677"/>
    </location>
</feature>
<keyword evidence="7" id="KW-0843">Virulence</keyword>
<evidence type="ECO:0000256" key="5">
    <source>
        <dbReference type="ARBA" id="ARBA00022801"/>
    </source>
</evidence>
<evidence type="ECO:0000256" key="7">
    <source>
        <dbReference type="ARBA" id="ARBA00023026"/>
    </source>
</evidence>
<dbReference type="GO" id="GO:0008061">
    <property type="term" value="F:chitin binding"/>
    <property type="evidence" value="ECO:0007669"/>
    <property type="project" value="UniProtKB-UniRule"/>
</dbReference>
<dbReference type="Gene3D" id="3.30.60.10">
    <property type="entry name" value="Endochitinase-like"/>
    <property type="match status" value="1"/>
</dbReference>
<dbReference type="PANTHER" id="PTHR11177:SF337">
    <property type="entry name" value="CHITINASE"/>
    <property type="match status" value="1"/>
</dbReference>
<dbReference type="PROSITE" id="PS50941">
    <property type="entry name" value="CHIT_BIND_I_2"/>
    <property type="match status" value="1"/>
</dbReference>
<keyword evidence="10" id="KW-0624">Polysaccharide degradation</keyword>
<evidence type="ECO:0000313" key="18">
    <source>
        <dbReference type="Proteomes" id="UP000000560"/>
    </source>
</evidence>
<dbReference type="Gene3D" id="3.10.50.10">
    <property type="match status" value="1"/>
</dbReference>
<dbReference type="HOGENOM" id="CLU_405947_0_0_1"/>
<comment type="caution">
    <text evidence="11">Lacks conserved residue(s) required for the propagation of feature annotation.</text>
</comment>
<comment type="similarity">
    <text evidence="2">Belongs to the glycosyl hydrolase 18 family. Chitinase class V subfamily.</text>
</comment>
<dbReference type="AlphaFoldDB" id="C8VAA5"/>
<dbReference type="InterPro" id="IPR050314">
    <property type="entry name" value="Glycosyl_Hydrlase_18"/>
</dbReference>
<keyword evidence="13" id="KW-1133">Transmembrane helix</keyword>
<feature type="disulfide bond" evidence="11">
    <location>
        <begin position="315"/>
        <end position="327"/>
    </location>
</feature>
<gene>
    <name evidence="17" type="ORF">ANIA_11233</name>
</gene>
<dbReference type="FunFam" id="3.30.60.10:FF:000007">
    <property type="entry name" value="Class V chitinase, putative (AFU_orthologue AFUA_3G07160)"/>
    <property type="match status" value="1"/>
</dbReference>
<proteinExistence type="inferred from homology"/>
<dbReference type="PROSITE" id="PS01095">
    <property type="entry name" value="GH18_1"/>
    <property type="match status" value="1"/>
</dbReference>
<dbReference type="PANTHER" id="PTHR11177">
    <property type="entry name" value="CHITINASE"/>
    <property type="match status" value="1"/>
</dbReference>
<evidence type="ECO:0000256" key="13">
    <source>
        <dbReference type="SAM" id="Phobius"/>
    </source>
</evidence>
<dbReference type="InParanoid" id="C8VAA5"/>
<dbReference type="OrthoDB" id="73875at2759"/>
<dbReference type="PROSITE" id="PS00026">
    <property type="entry name" value="CHIT_BIND_I_1"/>
    <property type="match status" value="1"/>
</dbReference>
<evidence type="ECO:0000256" key="4">
    <source>
        <dbReference type="ARBA" id="ARBA00022669"/>
    </source>
</evidence>
<keyword evidence="13" id="KW-0812">Transmembrane</keyword>
<dbReference type="STRING" id="227321.C8VAA5"/>
<keyword evidence="18" id="KW-1185">Reference proteome</keyword>
<dbReference type="RefSeq" id="XP_050467622.1">
    <property type="nucleotide sequence ID" value="XM_050611611.1"/>
</dbReference>
<evidence type="ECO:0000259" key="15">
    <source>
        <dbReference type="PROSITE" id="PS50941"/>
    </source>
</evidence>
<dbReference type="GO" id="GO:0008843">
    <property type="term" value="F:endochitinase activity"/>
    <property type="evidence" value="ECO:0007669"/>
    <property type="project" value="UniProtKB-EC"/>
</dbReference>
<evidence type="ECO:0000256" key="14">
    <source>
        <dbReference type="SAM" id="SignalP"/>
    </source>
</evidence>
<dbReference type="InterPro" id="IPR001223">
    <property type="entry name" value="Glyco_hydro18_cat"/>
</dbReference>
<dbReference type="GO" id="GO:0000272">
    <property type="term" value="P:polysaccharide catabolic process"/>
    <property type="evidence" value="ECO:0007669"/>
    <property type="project" value="UniProtKB-KW"/>
</dbReference>
<dbReference type="OMA" id="MAYYAKW"/>
<keyword evidence="8" id="KW-0119">Carbohydrate metabolism</keyword>
<keyword evidence="5 12" id="KW-0378">Hydrolase</keyword>
<dbReference type="Proteomes" id="UP000000560">
    <property type="component" value="Chromosome III"/>
</dbReference>
<keyword evidence="11" id="KW-1015">Disulfide bond</keyword>
<sequence length="677" mass="74132">MILKHAALALAALQCVAGLRFAMYIDEWHVNGLPGSDQTQGITHAIMGFAKSTDFTGDAPAAFQPFEPVSTFRNRFSPDTKVMIAIGGWGDSAGFSAGAKDEASRERYAKNVAAMLESTGFDGVDIDWEYPGGNGEDYKKVPNDQKVDEIETFPLLLQALRTAVGDKKIISIATPGKREDMIAYTTEQGPKIWPSVDMINIMSYDLMNRRNNETKHHTGIADSHDTIKAYLEIGAPPEKINLGFAYYAKWFTTQSDVDCGTYPIGCPTVAMEAADGSDNGKSGAMTFEPQNMAAQPSDLKVSTDMTCGLAKGTRCPAGTCCSIYGNCGTGDDFCLAACDSNFGECKGVPIQDSWRRARAEGQTDEEGGGQYYMDTQNHLFWTWDTPTLMTRKFTEIVDVEKLGGVMAWSLGEDTYNFEHLKAMQEGVAQRAGGTATPARTRCSGGSQSACSKRHGAVGVSLSRQQRPAKPHAGNSRSFLIVYKSTSVQFSAAVGFNSMKCFIVLTFVPLVLALTIPNTNKNHDASSVEFIQQHQQRLFGTKTTVAEYKRPSLKINHGTIIPANKERTQATATTSNPSYIHALRIEQAPYHLIARYSNALFALGLLLLVPLTLGIIELAGRLFRCVSVDECPERGREKQGTESHQEIEEWAFRQRERDNKKRPATVAVEMIDTMKIGS</sequence>
<keyword evidence="4 11" id="KW-0147">Chitin-binding</keyword>
<evidence type="ECO:0000256" key="6">
    <source>
        <dbReference type="ARBA" id="ARBA00023024"/>
    </source>
</evidence>
<evidence type="ECO:0000256" key="8">
    <source>
        <dbReference type="ARBA" id="ARBA00023277"/>
    </source>
</evidence>
<evidence type="ECO:0000256" key="10">
    <source>
        <dbReference type="ARBA" id="ARBA00023326"/>
    </source>
</evidence>
<protein>
    <recommendedName>
        <fullName evidence="3">chitinase</fullName>
        <ecNumber evidence="3">3.2.1.14</ecNumber>
    </recommendedName>
</protein>
<feature type="domain" description="GH18" evidence="16">
    <location>
        <begin position="19"/>
        <end position="430"/>
    </location>
</feature>
<evidence type="ECO:0000256" key="1">
    <source>
        <dbReference type="ARBA" id="ARBA00000822"/>
    </source>
</evidence>
<feature type="signal peptide" evidence="14">
    <location>
        <begin position="1"/>
        <end position="18"/>
    </location>
</feature>
<evidence type="ECO:0000256" key="12">
    <source>
        <dbReference type="RuleBase" id="RU000489"/>
    </source>
</evidence>
<dbReference type="InterPro" id="IPR029070">
    <property type="entry name" value="Chitinase_insertion_sf"/>
</dbReference>
<evidence type="ECO:0000256" key="3">
    <source>
        <dbReference type="ARBA" id="ARBA00012729"/>
    </source>
</evidence>
<keyword evidence="9 12" id="KW-0326">Glycosidase</keyword>
<dbReference type="GO" id="GO:0004568">
    <property type="term" value="F:chitinase activity"/>
    <property type="evidence" value="ECO:0000318"/>
    <property type="project" value="GO_Central"/>
</dbReference>
<dbReference type="EMBL" id="BN001303">
    <property type="protein sequence ID" value="CBF76703.1"/>
    <property type="molecule type" value="Genomic_DNA"/>
</dbReference>
<dbReference type="InterPro" id="IPR036861">
    <property type="entry name" value="Endochitinase-like_sf"/>
</dbReference>
<dbReference type="InterPro" id="IPR001579">
    <property type="entry name" value="Glyco_hydro_18_chit_AS"/>
</dbReference>
<dbReference type="KEGG" id="ani:ANIA_11233"/>
<organism evidence="17 18">
    <name type="scientific">Emericella nidulans (strain FGSC A4 / ATCC 38163 / CBS 112.46 / NRRL 194 / M139)</name>
    <name type="common">Aspergillus nidulans</name>
    <dbReference type="NCBI Taxonomy" id="227321"/>
    <lineage>
        <taxon>Eukaryota</taxon>
        <taxon>Fungi</taxon>
        <taxon>Dikarya</taxon>
        <taxon>Ascomycota</taxon>
        <taxon>Pezizomycotina</taxon>
        <taxon>Eurotiomycetes</taxon>
        <taxon>Eurotiomycetidae</taxon>
        <taxon>Eurotiales</taxon>
        <taxon>Aspergillaceae</taxon>
        <taxon>Aspergillus</taxon>
        <taxon>Aspergillus subgen. Nidulantes</taxon>
    </lineage>
</organism>
<dbReference type="FunFam" id="3.20.20.80:FF:000159">
    <property type="entry name" value="Class V chitinase, putative"/>
    <property type="match status" value="1"/>
</dbReference>
<feature type="disulfide bond" evidence="11">
    <location>
        <begin position="320"/>
        <end position="334"/>
    </location>
</feature>
<dbReference type="eggNOG" id="KOG2806">
    <property type="taxonomic scope" value="Eukaryota"/>
</dbReference>
<reference evidence="18" key="2">
    <citation type="journal article" date="2009" name="Fungal Genet. Biol.">
        <title>The 2008 update of the Aspergillus nidulans genome annotation: a community effort.</title>
        <authorList>
            <person name="Wortman J.R."/>
            <person name="Gilsenan J.M."/>
            <person name="Joardar V."/>
            <person name="Deegan J."/>
            <person name="Clutterbuck J."/>
            <person name="Andersen M.R."/>
            <person name="Archer D."/>
            <person name="Bencina M."/>
            <person name="Braus G."/>
            <person name="Coutinho P."/>
            <person name="von Dohren H."/>
            <person name="Doonan J."/>
            <person name="Driessen A.J."/>
            <person name="Durek P."/>
            <person name="Espeso E."/>
            <person name="Fekete E."/>
            <person name="Flipphi M."/>
            <person name="Estrada C.G."/>
            <person name="Geysens S."/>
            <person name="Goldman G."/>
            <person name="de Groot P.W."/>
            <person name="Hansen K."/>
            <person name="Harris S.D."/>
            <person name="Heinekamp T."/>
            <person name="Helmstaedt K."/>
            <person name="Henrissat B."/>
            <person name="Hofmann G."/>
            <person name="Homan T."/>
            <person name="Horio T."/>
            <person name="Horiuchi H."/>
            <person name="James S."/>
            <person name="Jones M."/>
            <person name="Karaffa L."/>
            <person name="Karanyi Z."/>
            <person name="Kato M."/>
            <person name="Keller N."/>
            <person name="Kelly D.E."/>
            <person name="Kiel J.A."/>
            <person name="Kim J.M."/>
            <person name="van der Klei I.J."/>
            <person name="Klis F.M."/>
            <person name="Kovalchuk A."/>
            <person name="Krasevec N."/>
            <person name="Kubicek C.P."/>
            <person name="Liu B."/>
            <person name="Maccabe A."/>
            <person name="Meyer V."/>
            <person name="Mirabito P."/>
            <person name="Miskei M."/>
            <person name="Mos M."/>
            <person name="Mullins J."/>
            <person name="Nelson D.R."/>
            <person name="Nielsen J."/>
            <person name="Oakley B.R."/>
            <person name="Osmani S.A."/>
            <person name="Pakula T."/>
            <person name="Paszewski A."/>
            <person name="Paulsen I."/>
            <person name="Pilsyk S."/>
            <person name="Pocsi I."/>
            <person name="Punt P.J."/>
            <person name="Ram A.F."/>
            <person name="Ren Q."/>
            <person name="Robellet X."/>
            <person name="Robson G."/>
            <person name="Seiboth B."/>
            <person name="van Solingen P."/>
            <person name="Specht T."/>
            <person name="Sun J."/>
            <person name="Taheri-Talesh N."/>
            <person name="Takeshita N."/>
            <person name="Ussery D."/>
            <person name="vanKuyk P.A."/>
            <person name="Visser H."/>
            <person name="van de Vondervoort P.J."/>
            <person name="de Vries R.P."/>
            <person name="Walton J."/>
            <person name="Xiang X."/>
            <person name="Xiong Y."/>
            <person name="Zeng A.P."/>
            <person name="Brandt B.W."/>
            <person name="Cornell M.J."/>
            <person name="van den Hondel C.A."/>
            <person name="Visser J."/>
            <person name="Oliver S.G."/>
            <person name="Turner G."/>
        </authorList>
    </citation>
    <scope>GENOME REANNOTATION</scope>
    <source>
        <strain evidence="18">FGSC A4 / ATCC 38163 / CBS 112.46 / NRRL 194 / M139</strain>
    </source>
</reference>
<dbReference type="InterPro" id="IPR001002">
    <property type="entry name" value="Chitin-bd_1"/>
</dbReference>
<evidence type="ECO:0000256" key="2">
    <source>
        <dbReference type="ARBA" id="ARBA00008682"/>
    </source>
</evidence>
<feature type="domain" description="Chitin-binding type-1" evidence="15">
    <location>
        <begin position="304"/>
        <end position="347"/>
    </location>
</feature>